<accession>A0A484U3K4</accession>
<dbReference type="EMBL" id="CAADIO010000004">
    <property type="protein sequence ID" value="VFR80930.1"/>
    <property type="molecule type" value="Genomic_DNA"/>
</dbReference>
<protein>
    <submittedName>
        <fullName evidence="1">Uncharacterized protein</fullName>
    </submittedName>
</protein>
<evidence type="ECO:0000313" key="1">
    <source>
        <dbReference type="EMBL" id="VFR80930.1"/>
    </source>
</evidence>
<organism evidence="1">
    <name type="scientific">plant metagenome</name>
    <dbReference type="NCBI Taxonomy" id="1297885"/>
    <lineage>
        <taxon>unclassified sequences</taxon>
        <taxon>metagenomes</taxon>
        <taxon>organismal metagenomes</taxon>
    </lineage>
</organism>
<dbReference type="AlphaFoldDB" id="A0A484U3K4"/>
<reference evidence="1" key="1">
    <citation type="submission" date="2019-03" db="EMBL/GenBank/DDBJ databases">
        <authorList>
            <person name="Danneels B."/>
        </authorList>
    </citation>
    <scope>NUCLEOTIDE SEQUENCE</scope>
</reference>
<gene>
    <name evidence="1" type="ORF">RAN3_2489</name>
</gene>
<proteinExistence type="predicted"/>
<name>A0A484U3K4_9ZZZZ</name>
<sequence>MILDGDLTDWSDACDRLILDAIAVYVAPPAAAQRAKEE</sequence>